<dbReference type="Pfam" id="PF10677">
    <property type="entry name" value="DUF2490"/>
    <property type="match status" value="1"/>
</dbReference>
<comment type="caution">
    <text evidence="2">The sequence shown here is derived from an EMBL/GenBank/DDBJ whole genome shotgun (WGS) entry which is preliminary data.</text>
</comment>
<organism evidence="2 3">
    <name type="scientific">Dyadobacter subterraneus</name>
    <dbReference type="NCBI Taxonomy" id="2773304"/>
    <lineage>
        <taxon>Bacteria</taxon>
        <taxon>Pseudomonadati</taxon>
        <taxon>Bacteroidota</taxon>
        <taxon>Cytophagia</taxon>
        <taxon>Cytophagales</taxon>
        <taxon>Spirosomataceae</taxon>
        <taxon>Dyadobacter</taxon>
    </lineage>
</organism>
<keyword evidence="1" id="KW-0732">Signal</keyword>
<evidence type="ECO:0000256" key="1">
    <source>
        <dbReference type="SAM" id="SignalP"/>
    </source>
</evidence>
<feature type="chain" id="PRO_5046815603" evidence="1">
    <location>
        <begin position="25"/>
        <end position="235"/>
    </location>
</feature>
<evidence type="ECO:0000313" key="2">
    <source>
        <dbReference type="EMBL" id="MBE9461731.1"/>
    </source>
</evidence>
<dbReference type="Proteomes" id="UP000634134">
    <property type="component" value="Unassembled WGS sequence"/>
</dbReference>
<gene>
    <name evidence="2" type="ORF">IEE83_07535</name>
</gene>
<name>A0ABR9W9X1_9BACT</name>
<proteinExistence type="predicted"/>
<reference evidence="3" key="1">
    <citation type="submission" date="2023-07" db="EMBL/GenBank/DDBJ databases">
        <title>Dyadobacter sp. nov 'subterranea' isolated from contaminted grondwater.</title>
        <authorList>
            <person name="Szabo I."/>
            <person name="Al-Omari J."/>
            <person name="Szerdahelyi S.G."/>
            <person name="Rado J."/>
        </authorList>
    </citation>
    <scope>NUCLEOTIDE SEQUENCE [LARGE SCALE GENOMIC DNA]</scope>
    <source>
        <strain evidence="3">UP-52</strain>
    </source>
</reference>
<feature type="signal peptide" evidence="1">
    <location>
        <begin position="1"/>
        <end position="24"/>
    </location>
</feature>
<dbReference type="InterPro" id="IPR019619">
    <property type="entry name" value="DUF2490"/>
</dbReference>
<protein>
    <submittedName>
        <fullName evidence="2">DUF2490 domain-containing protein</fullName>
    </submittedName>
</protein>
<dbReference type="RefSeq" id="WP_194119990.1">
    <property type="nucleotide sequence ID" value="NZ_JACYGY010000001.1"/>
</dbReference>
<keyword evidence="3" id="KW-1185">Reference proteome</keyword>
<dbReference type="EMBL" id="JACYGY010000001">
    <property type="protein sequence ID" value="MBE9461731.1"/>
    <property type="molecule type" value="Genomic_DNA"/>
</dbReference>
<sequence length="235" mass="28079">MKPCKVSCALLKCLLLFGFQQSYAQTIEHNGWLFWSHQQKISERWQFSADVQVRTADKSEYVNTLLIRPGIGYKIADNQTVTVGYTYFGTWDKESEHKIYEPEHRIFEQFQIENEIQKTEITNRFRYEQRFLDQNNSKAFAQRFRYYVQAQIPLFTNPLFTKGIYLSVQNELFLNVQGKDQVNNHFFDQNRSYAGPGYRFTENIDLEIGYMFRYQIEKETNMRNNILQVVIKTSF</sequence>
<evidence type="ECO:0000313" key="3">
    <source>
        <dbReference type="Proteomes" id="UP000634134"/>
    </source>
</evidence>
<accession>A0ABR9W9X1</accession>